<dbReference type="Gene3D" id="1.20.1280.50">
    <property type="match status" value="1"/>
</dbReference>
<dbReference type="GO" id="GO:0031146">
    <property type="term" value="P:SCF-dependent proteasomal ubiquitin-dependent protein catabolic process"/>
    <property type="evidence" value="ECO:0007669"/>
    <property type="project" value="TreeGrafter"/>
</dbReference>
<evidence type="ECO:0000256" key="1">
    <source>
        <dbReference type="SAM" id="MobiDB-lite"/>
    </source>
</evidence>
<name>A0A8H7PF49_MORIS</name>
<dbReference type="CDD" id="cd09917">
    <property type="entry name" value="F-box_SF"/>
    <property type="match status" value="1"/>
</dbReference>
<dbReference type="Proteomes" id="UP000654370">
    <property type="component" value="Unassembled WGS sequence"/>
</dbReference>
<feature type="domain" description="F-box" evidence="2">
    <location>
        <begin position="15"/>
        <end position="60"/>
    </location>
</feature>
<sequence length="451" mass="51010">MPKDVTTCVADQTNWAMSNQLPPSILRRIFDFLPPADVTRCALTCRHWAIPALKATWHHLKFVRSRDFDRVFAVIARRNTIFSYGSFVKSVELVHAERELAINPQMILLLVTLCNELEAISLNFSSVRAAPKAEQISAQQKKALPPPQMIAHRPQPKPTVPADIVTQPLPLAHIGYNCPSIHTLRLDSYSPKNDDTLYELAKCLNHGTLRNIRFTGCTTLQGSTLRKLAKTNPQMRHIEILGNTSITDTTAVTLAEECRDHLQYLVLGNSYHLTDKSFNHLARYCRNLHHLSLYNINADSEALTENSFIQIIKNCTELQVLNVSNARWLGESFFNEVLECVNKQLHSIETSNAQSPSPNEAFGLQQICLGNVRPQILKSAALRKLIALSSYMNDEDPSEDEEDEQPPAFNINPTTSFMNPEPIPAKARKMNVIRGNSFWWYRRKSHPPQAN</sequence>
<reference evidence="3" key="1">
    <citation type="submission" date="2020-12" db="EMBL/GenBank/DDBJ databases">
        <title>Metabolic potential, ecology and presence of endohyphal bacteria is reflected in genomic diversity of Mucoromycotina.</title>
        <authorList>
            <person name="Muszewska A."/>
            <person name="Okrasinska A."/>
            <person name="Steczkiewicz K."/>
            <person name="Drgas O."/>
            <person name="Orlowska M."/>
            <person name="Perlinska-Lenart U."/>
            <person name="Aleksandrzak-Piekarczyk T."/>
            <person name="Szatraj K."/>
            <person name="Zielenkiewicz U."/>
            <person name="Pilsyk S."/>
            <person name="Malc E."/>
            <person name="Mieczkowski P."/>
            <person name="Kruszewska J.S."/>
            <person name="Biernat P."/>
            <person name="Pawlowska J."/>
        </authorList>
    </citation>
    <scope>NUCLEOTIDE SEQUENCE</scope>
    <source>
        <strain evidence="3">WA0000067209</strain>
    </source>
</reference>
<dbReference type="Pfam" id="PF12937">
    <property type="entry name" value="F-box-like"/>
    <property type="match status" value="1"/>
</dbReference>
<dbReference type="InterPro" id="IPR001810">
    <property type="entry name" value="F-box_dom"/>
</dbReference>
<dbReference type="PANTHER" id="PTHR16134:SF148">
    <property type="entry name" value="S-PHASE KINASE-ASSOCIATED PROTEIN 2, ISOFORM A"/>
    <property type="match status" value="1"/>
</dbReference>
<dbReference type="SUPFAM" id="SSF81383">
    <property type="entry name" value="F-box domain"/>
    <property type="match status" value="1"/>
</dbReference>
<dbReference type="PANTHER" id="PTHR16134">
    <property type="entry name" value="F-BOX/TPR REPEAT PROTEIN POF3"/>
    <property type="match status" value="1"/>
</dbReference>
<gene>
    <name evidence="3" type="ORF">INT43_000120</name>
</gene>
<dbReference type="SUPFAM" id="SSF52047">
    <property type="entry name" value="RNI-like"/>
    <property type="match status" value="1"/>
</dbReference>
<dbReference type="InterPro" id="IPR032675">
    <property type="entry name" value="LRR_dom_sf"/>
</dbReference>
<organism evidence="3 4">
    <name type="scientific">Mortierella isabellina</name>
    <name type="common">Filamentous fungus</name>
    <name type="synonym">Umbelopsis isabellina</name>
    <dbReference type="NCBI Taxonomy" id="91625"/>
    <lineage>
        <taxon>Eukaryota</taxon>
        <taxon>Fungi</taxon>
        <taxon>Fungi incertae sedis</taxon>
        <taxon>Mucoromycota</taxon>
        <taxon>Mucoromycotina</taxon>
        <taxon>Umbelopsidomycetes</taxon>
        <taxon>Umbelopsidales</taxon>
        <taxon>Umbelopsidaceae</taxon>
        <taxon>Umbelopsis</taxon>
    </lineage>
</organism>
<evidence type="ECO:0000313" key="3">
    <source>
        <dbReference type="EMBL" id="KAG2172773.1"/>
    </source>
</evidence>
<evidence type="ECO:0000259" key="2">
    <source>
        <dbReference type="PROSITE" id="PS50181"/>
    </source>
</evidence>
<feature type="compositionally biased region" description="Acidic residues" evidence="1">
    <location>
        <begin position="393"/>
        <end position="405"/>
    </location>
</feature>
<accession>A0A8H7PF49</accession>
<protein>
    <recommendedName>
        <fullName evidence="2">F-box domain-containing protein</fullName>
    </recommendedName>
</protein>
<evidence type="ECO:0000313" key="4">
    <source>
        <dbReference type="Proteomes" id="UP000654370"/>
    </source>
</evidence>
<dbReference type="GO" id="GO:0019005">
    <property type="term" value="C:SCF ubiquitin ligase complex"/>
    <property type="evidence" value="ECO:0007669"/>
    <property type="project" value="TreeGrafter"/>
</dbReference>
<dbReference type="OrthoDB" id="550575at2759"/>
<dbReference type="EMBL" id="JAEPQZ010000016">
    <property type="protein sequence ID" value="KAG2172773.1"/>
    <property type="molecule type" value="Genomic_DNA"/>
</dbReference>
<feature type="region of interest" description="Disordered" evidence="1">
    <location>
        <begin position="393"/>
        <end position="425"/>
    </location>
</feature>
<dbReference type="PROSITE" id="PS50181">
    <property type="entry name" value="FBOX"/>
    <property type="match status" value="1"/>
</dbReference>
<comment type="caution">
    <text evidence="3">The sequence shown here is derived from an EMBL/GenBank/DDBJ whole genome shotgun (WGS) entry which is preliminary data.</text>
</comment>
<dbReference type="Gene3D" id="3.80.10.10">
    <property type="entry name" value="Ribonuclease Inhibitor"/>
    <property type="match status" value="1"/>
</dbReference>
<dbReference type="AlphaFoldDB" id="A0A8H7PF49"/>
<proteinExistence type="predicted"/>
<keyword evidence="4" id="KW-1185">Reference proteome</keyword>
<dbReference type="InterPro" id="IPR036047">
    <property type="entry name" value="F-box-like_dom_sf"/>
</dbReference>